<dbReference type="SUPFAM" id="SSF57667">
    <property type="entry name" value="beta-beta-alpha zinc fingers"/>
    <property type="match status" value="1"/>
</dbReference>
<reference evidence="2" key="1">
    <citation type="journal article" date="2015" name="Nature">
        <title>Complex archaea that bridge the gap between prokaryotes and eukaryotes.</title>
        <authorList>
            <person name="Spang A."/>
            <person name="Saw J.H."/>
            <person name="Jorgensen S.L."/>
            <person name="Zaremba-Niedzwiedzka K."/>
            <person name="Martijn J."/>
            <person name="Lind A.E."/>
            <person name="van Eijk R."/>
            <person name="Schleper C."/>
            <person name="Guy L."/>
            <person name="Ettema T.J."/>
        </authorList>
    </citation>
    <scope>NUCLEOTIDE SEQUENCE</scope>
</reference>
<dbReference type="PROSITE" id="PS00028">
    <property type="entry name" value="ZINC_FINGER_C2H2_1"/>
    <property type="match status" value="1"/>
</dbReference>
<dbReference type="EMBL" id="LAZR01001011">
    <property type="protein sequence ID" value="KKN52626.1"/>
    <property type="molecule type" value="Genomic_DNA"/>
</dbReference>
<organism evidence="2">
    <name type="scientific">marine sediment metagenome</name>
    <dbReference type="NCBI Taxonomy" id="412755"/>
    <lineage>
        <taxon>unclassified sequences</taxon>
        <taxon>metagenomes</taxon>
        <taxon>ecological metagenomes</taxon>
    </lineage>
</organism>
<comment type="caution">
    <text evidence="2">The sequence shown here is derived from an EMBL/GenBank/DDBJ whole genome shotgun (WGS) entry which is preliminary data.</text>
</comment>
<dbReference type="InterPro" id="IPR036236">
    <property type="entry name" value="Znf_C2H2_sf"/>
</dbReference>
<dbReference type="Gene3D" id="3.30.160.60">
    <property type="entry name" value="Classic Zinc Finger"/>
    <property type="match status" value="1"/>
</dbReference>
<dbReference type="AlphaFoldDB" id="A0A0F9TU16"/>
<name>A0A0F9TU16_9ZZZZ</name>
<dbReference type="PROSITE" id="PS50157">
    <property type="entry name" value="ZINC_FINGER_C2H2_2"/>
    <property type="match status" value="1"/>
</dbReference>
<dbReference type="InterPro" id="IPR013087">
    <property type="entry name" value="Znf_C2H2_type"/>
</dbReference>
<evidence type="ECO:0000259" key="1">
    <source>
        <dbReference type="PROSITE" id="PS50157"/>
    </source>
</evidence>
<protein>
    <recommendedName>
        <fullName evidence="1">C2H2-type domain-containing protein</fullName>
    </recommendedName>
</protein>
<proteinExistence type="predicted"/>
<feature type="domain" description="C2H2-type" evidence="1">
    <location>
        <begin position="10"/>
        <end position="38"/>
    </location>
</feature>
<evidence type="ECO:0000313" key="2">
    <source>
        <dbReference type="EMBL" id="KKN52626.1"/>
    </source>
</evidence>
<gene>
    <name evidence="2" type="ORF">LCGC14_0610810</name>
</gene>
<sequence>MISHSELKQYLCVICGKAYKYSNRLLKHKKSQHPQDIH</sequence>
<accession>A0A0F9TU16</accession>